<accession>A0A8H6H967</accession>
<protein>
    <submittedName>
        <fullName evidence="2">Uncharacterized protein</fullName>
    </submittedName>
</protein>
<dbReference type="AlphaFoldDB" id="A0A8H6H967"/>
<organism evidence="2 3">
    <name type="scientific">Ephemerocybe angulata</name>
    <dbReference type="NCBI Taxonomy" id="980116"/>
    <lineage>
        <taxon>Eukaryota</taxon>
        <taxon>Fungi</taxon>
        <taxon>Dikarya</taxon>
        <taxon>Basidiomycota</taxon>
        <taxon>Agaricomycotina</taxon>
        <taxon>Agaricomycetes</taxon>
        <taxon>Agaricomycetidae</taxon>
        <taxon>Agaricales</taxon>
        <taxon>Agaricineae</taxon>
        <taxon>Psathyrellaceae</taxon>
        <taxon>Ephemerocybe</taxon>
    </lineage>
</organism>
<feature type="region of interest" description="Disordered" evidence="1">
    <location>
        <begin position="39"/>
        <end position="68"/>
    </location>
</feature>
<dbReference type="Proteomes" id="UP000521943">
    <property type="component" value="Unassembled WGS sequence"/>
</dbReference>
<feature type="compositionally biased region" description="Low complexity" evidence="1">
    <location>
        <begin position="44"/>
        <end position="60"/>
    </location>
</feature>
<sequence>MRRDGPCCFPLSSALLVPPPHSPALTQCRLTQFPFDSPGRDGVLTRSESSLTLPPSTTARPDLELSPHKQRSRLSQWLLLPSKVFASPSFTSAPFLTPGECTLLCLLIYHDDAFTTTARPIAQTVHPSPPSLHVPQLFRSHNAVIPPLHSPRGLAHSRQCPTLLNDLLSNTAARPLHSLDTIQQRVYLRSYGRNGRIGLDARDMDQRWHGEWGKGIAGRGGYTGADIDFRTARMLGVCPAYLERTSARVLTG</sequence>
<name>A0A8H6H967_9AGAR</name>
<evidence type="ECO:0000256" key="1">
    <source>
        <dbReference type="SAM" id="MobiDB-lite"/>
    </source>
</evidence>
<evidence type="ECO:0000313" key="2">
    <source>
        <dbReference type="EMBL" id="KAF6741541.1"/>
    </source>
</evidence>
<evidence type="ECO:0000313" key="3">
    <source>
        <dbReference type="Proteomes" id="UP000521943"/>
    </source>
</evidence>
<dbReference type="EMBL" id="JACGCI010000235">
    <property type="protein sequence ID" value="KAF6741541.1"/>
    <property type="molecule type" value="Genomic_DNA"/>
</dbReference>
<reference evidence="2 3" key="1">
    <citation type="submission" date="2020-07" db="EMBL/GenBank/DDBJ databases">
        <title>Comparative genomics of pyrophilous fungi reveals a link between fire events and developmental genes.</title>
        <authorList>
            <consortium name="DOE Joint Genome Institute"/>
            <person name="Steindorff A.S."/>
            <person name="Carver A."/>
            <person name="Calhoun S."/>
            <person name="Stillman K."/>
            <person name="Liu H."/>
            <person name="Lipzen A."/>
            <person name="Pangilinan J."/>
            <person name="Labutti K."/>
            <person name="Bruns T.D."/>
            <person name="Grigoriev I.V."/>
        </authorList>
    </citation>
    <scope>NUCLEOTIDE SEQUENCE [LARGE SCALE GENOMIC DNA]</scope>
    <source>
        <strain evidence="2 3">CBS 144469</strain>
    </source>
</reference>
<gene>
    <name evidence="2" type="ORF">DFP72DRAFT_257709</name>
</gene>
<proteinExistence type="predicted"/>
<comment type="caution">
    <text evidence="2">The sequence shown here is derived from an EMBL/GenBank/DDBJ whole genome shotgun (WGS) entry which is preliminary data.</text>
</comment>
<keyword evidence="3" id="KW-1185">Reference proteome</keyword>